<evidence type="ECO:0000313" key="2">
    <source>
        <dbReference type="Proteomes" id="UP000683291"/>
    </source>
</evidence>
<evidence type="ECO:0000313" key="1">
    <source>
        <dbReference type="EMBL" id="QUJ78352.1"/>
    </source>
</evidence>
<gene>
    <name evidence="1" type="ORF">KDD17_18070</name>
</gene>
<dbReference type="RefSeq" id="WP_212706544.1">
    <property type="nucleotide sequence ID" value="NZ_CP073584.1"/>
</dbReference>
<proteinExistence type="predicted"/>
<dbReference type="KEGG" id="sual:KDD17_18070"/>
<reference evidence="1" key="1">
    <citation type="submission" date="2021-04" db="EMBL/GenBank/DDBJ databases">
        <title>Complete genome sequence for Sulfitobacter sp. strain JK7-1.</title>
        <authorList>
            <person name="Park S.-J."/>
        </authorList>
    </citation>
    <scope>NUCLEOTIDE SEQUENCE</scope>
    <source>
        <strain evidence="1">JK7-1</strain>
    </source>
</reference>
<organism evidence="1 2">
    <name type="scientific">Sulfitobacter albidus</name>
    <dbReference type="NCBI Taxonomy" id="2829501"/>
    <lineage>
        <taxon>Bacteria</taxon>
        <taxon>Pseudomonadati</taxon>
        <taxon>Pseudomonadota</taxon>
        <taxon>Alphaproteobacteria</taxon>
        <taxon>Rhodobacterales</taxon>
        <taxon>Roseobacteraceae</taxon>
        <taxon>Sulfitobacter</taxon>
    </lineage>
</organism>
<dbReference type="EMBL" id="CP073584">
    <property type="protein sequence ID" value="QUJ78352.1"/>
    <property type="molecule type" value="Genomic_DNA"/>
</dbReference>
<sequence>MAQTRDYKITLYPAHREGAFVVTKFTMMDSYPEKQLQAAGMDDLIAQVTHFAMEHGEGCRASVRCLAARKPPGFKKATEDLYFNLEDRTAEKFTRPAA</sequence>
<dbReference type="Proteomes" id="UP000683291">
    <property type="component" value="Chromosome pJK7-1-3"/>
</dbReference>
<name>A0A975JGZ4_9RHOB</name>
<accession>A0A975JGZ4</accession>
<keyword evidence="2" id="KW-1185">Reference proteome</keyword>
<protein>
    <submittedName>
        <fullName evidence="1">Uncharacterized protein</fullName>
    </submittedName>
</protein>
<dbReference type="AlphaFoldDB" id="A0A975JGZ4"/>